<keyword evidence="7" id="KW-0997">Cell inner membrane</keyword>
<sequence length="180" mass="19590">MLTDAGMNMEWLNSLLAHFASHPMQMFVLLFMVAFSKSTVLISTVLPPASVMLVAALSASHLSLPPIMAWLAVTAGATLGSLVSYHLGLLMTHSDHFHRVMSRHEETLLRVRSKLQRNGAVVLFTSRFIALLRYLVPLAAGMLRLNPGKVYGICLLSSAIWAALFVGVSAGVSLFLPLLF</sequence>
<comment type="similarity">
    <text evidence="2 7">Belongs to the DedA family.</text>
</comment>
<reference evidence="9 10" key="1">
    <citation type="submission" date="2021-12" db="EMBL/GenBank/DDBJ databases">
        <title>Complete genome sequence of Phytobacter diazotrophicus TA9734.</title>
        <authorList>
            <person name="Kubota H."/>
            <person name="Nakayama Y."/>
            <person name="Ariyoshi T."/>
        </authorList>
    </citation>
    <scope>NUCLEOTIDE SEQUENCE [LARGE SCALE GENOMIC DNA]</scope>
    <source>
        <strain evidence="9 10">TA9734</strain>
    </source>
</reference>
<keyword evidence="4 7" id="KW-0812">Transmembrane</keyword>
<evidence type="ECO:0000256" key="4">
    <source>
        <dbReference type="ARBA" id="ARBA00022692"/>
    </source>
</evidence>
<evidence type="ECO:0000256" key="7">
    <source>
        <dbReference type="RuleBase" id="RU367016"/>
    </source>
</evidence>
<dbReference type="Proteomes" id="UP001320460">
    <property type="component" value="Chromosome"/>
</dbReference>
<feature type="transmembrane region" description="Helical" evidence="7">
    <location>
        <begin position="120"/>
        <end position="140"/>
    </location>
</feature>
<feature type="domain" description="VTT" evidence="8">
    <location>
        <begin position="48"/>
        <end position="168"/>
    </location>
</feature>
<evidence type="ECO:0000313" key="9">
    <source>
        <dbReference type="EMBL" id="BDD51985.1"/>
    </source>
</evidence>
<evidence type="ECO:0000256" key="5">
    <source>
        <dbReference type="ARBA" id="ARBA00022989"/>
    </source>
</evidence>
<keyword evidence="3" id="KW-1003">Cell membrane</keyword>
<feature type="transmembrane region" description="Helical" evidence="7">
    <location>
        <begin position="160"/>
        <end position="179"/>
    </location>
</feature>
<evidence type="ECO:0000256" key="3">
    <source>
        <dbReference type="ARBA" id="ARBA00022475"/>
    </source>
</evidence>
<comment type="subcellular location">
    <subcellularLocation>
        <location evidence="7">Cell inner membrane</location>
        <topology evidence="7">Multi-pass membrane protein</topology>
    </subcellularLocation>
    <subcellularLocation>
        <location evidence="1">Cell membrane</location>
        <topology evidence="1">Multi-pass membrane protein</topology>
    </subcellularLocation>
</comment>
<name>A0ABM7VXJ5_9ENTR</name>
<evidence type="ECO:0000256" key="2">
    <source>
        <dbReference type="ARBA" id="ARBA00010792"/>
    </source>
</evidence>
<dbReference type="Pfam" id="PF09335">
    <property type="entry name" value="VTT_dom"/>
    <property type="match status" value="1"/>
</dbReference>
<evidence type="ECO:0000256" key="1">
    <source>
        <dbReference type="ARBA" id="ARBA00004651"/>
    </source>
</evidence>
<keyword evidence="6 7" id="KW-0472">Membrane</keyword>
<dbReference type="InterPro" id="IPR032818">
    <property type="entry name" value="DedA-like"/>
</dbReference>
<dbReference type="PANTHER" id="PTHR30353">
    <property type="entry name" value="INNER MEMBRANE PROTEIN DEDA-RELATED"/>
    <property type="match status" value="1"/>
</dbReference>
<dbReference type="PANTHER" id="PTHR30353:SF0">
    <property type="entry name" value="TRANSMEMBRANE PROTEIN"/>
    <property type="match status" value="1"/>
</dbReference>
<proteinExistence type="inferred from homology"/>
<feature type="transmembrane region" description="Helical" evidence="7">
    <location>
        <begin position="67"/>
        <end position="91"/>
    </location>
</feature>
<evidence type="ECO:0000313" key="10">
    <source>
        <dbReference type="Proteomes" id="UP001320460"/>
    </source>
</evidence>
<dbReference type="InterPro" id="IPR032816">
    <property type="entry name" value="VTT_dom"/>
</dbReference>
<dbReference type="EMBL" id="AP025334">
    <property type="protein sequence ID" value="BDD51985.1"/>
    <property type="molecule type" value="Genomic_DNA"/>
</dbReference>
<protein>
    <submittedName>
        <fullName evidence="9">DedA family protein</fullName>
    </submittedName>
</protein>
<accession>A0ABM7VXJ5</accession>
<feature type="transmembrane region" description="Helical" evidence="7">
    <location>
        <begin position="40"/>
        <end position="61"/>
    </location>
</feature>
<evidence type="ECO:0000259" key="8">
    <source>
        <dbReference type="Pfam" id="PF09335"/>
    </source>
</evidence>
<keyword evidence="10" id="KW-1185">Reference proteome</keyword>
<feature type="transmembrane region" description="Helical" evidence="7">
    <location>
        <begin position="15"/>
        <end position="33"/>
    </location>
</feature>
<keyword evidence="5 7" id="KW-1133">Transmembrane helix</keyword>
<gene>
    <name evidence="9" type="ORF">PDTA9734_34720</name>
</gene>
<organism evidence="9 10">
    <name type="scientific">Phytobacter diazotrophicus</name>
    <dbReference type="NCBI Taxonomy" id="395631"/>
    <lineage>
        <taxon>Bacteria</taxon>
        <taxon>Pseudomonadati</taxon>
        <taxon>Pseudomonadota</taxon>
        <taxon>Gammaproteobacteria</taxon>
        <taxon>Enterobacterales</taxon>
        <taxon>Enterobacteriaceae</taxon>
        <taxon>Phytobacter</taxon>
    </lineage>
</organism>
<evidence type="ECO:0000256" key="6">
    <source>
        <dbReference type="ARBA" id="ARBA00023136"/>
    </source>
</evidence>